<dbReference type="RefSeq" id="WP_222580440.1">
    <property type="nucleotide sequence ID" value="NZ_JAHVHU010000010.1"/>
</dbReference>
<evidence type="ECO:0000313" key="1">
    <source>
        <dbReference type="EMBL" id="MBY5958906.1"/>
    </source>
</evidence>
<dbReference type="AlphaFoldDB" id="A0A953HYB6"/>
<dbReference type="Proteomes" id="UP000753961">
    <property type="component" value="Unassembled WGS sequence"/>
</dbReference>
<protein>
    <submittedName>
        <fullName evidence="1">Uncharacterized protein</fullName>
    </submittedName>
</protein>
<organism evidence="1 2">
    <name type="scientific">Membranihabitans marinus</name>
    <dbReference type="NCBI Taxonomy" id="1227546"/>
    <lineage>
        <taxon>Bacteria</taxon>
        <taxon>Pseudomonadati</taxon>
        <taxon>Bacteroidota</taxon>
        <taxon>Saprospiria</taxon>
        <taxon>Saprospirales</taxon>
        <taxon>Saprospiraceae</taxon>
        <taxon>Membranihabitans</taxon>
    </lineage>
</organism>
<proteinExistence type="predicted"/>
<keyword evidence="2" id="KW-1185">Reference proteome</keyword>
<sequence length="331" mass="38181">MLTVLFVFTGCEKEKSIVSSNLKKDATSEKFKVENGELHFVDAEAFRKDAIEIINLPEPEFWEWEKSMGFKSLRSWVKEANNALDNVKTRDELEQWENEYSDVVKIENDEVKPVIEDPYARHFANRNGVFHIGKAFVQEDSDRTITIKDGDRSKISIARTMKESDIDKGIVINLNEQSIDEVILRSGCVNLEVPRTVGDKRVVYRFKVRDEDWNGNKYTLVEVTEYAKKKNMWGNWKDDDAKLKWMECSWQVTDNNNVIHTVTNQINDSNNIPVHKMSTFLDCGDDTSPSLYVKPSFNYRKGKATSDYLDWNKYAVHCCGFPSSQCPNADG</sequence>
<evidence type="ECO:0000313" key="2">
    <source>
        <dbReference type="Proteomes" id="UP000753961"/>
    </source>
</evidence>
<gene>
    <name evidence="1" type="ORF">KUV50_12210</name>
</gene>
<dbReference type="EMBL" id="JAHVHU010000010">
    <property type="protein sequence ID" value="MBY5958906.1"/>
    <property type="molecule type" value="Genomic_DNA"/>
</dbReference>
<name>A0A953HYB6_9BACT</name>
<reference evidence="1" key="1">
    <citation type="submission" date="2021-06" db="EMBL/GenBank/DDBJ databases">
        <title>44 bacteria genomes isolated from Dapeng, Shenzhen.</title>
        <authorList>
            <person name="Zheng W."/>
            <person name="Yu S."/>
            <person name="Huang Y."/>
        </authorList>
    </citation>
    <scope>NUCLEOTIDE SEQUENCE</scope>
    <source>
        <strain evidence="1">DP5N28-2</strain>
    </source>
</reference>
<comment type="caution">
    <text evidence="1">The sequence shown here is derived from an EMBL/GenBank/DDBJ whole genome shotgun (WGS) entry which is preliminary data.</text>
</comment>
<accession>A0A953HYB6</accession>